<dbReference type="RefSeq" id="WP_058240665.1">
    <property type="nucleotide sequence ID" value="NZ_CYPW01000027.1"/>
</dbReference>
<dbReference type="Proteomes" id="UP000054823">
    <property type="component" value="Unassembled WGS sequence"/>
</dbReference>
<reference evidence="1 2" key="1">
    <citation type="submission" date="2015-09" db="EMBL/GenBank/DDBJ databases">
        <authorList>
            <consortium name="Swine Surveillance"/>
        </authorList>
    </citation>
    <scope>NUCLEOTIDE SEQUENCE [LARGE SCALE GENOMIC DNA]</scope>
    <source>
        <strain evidence="1 2">CECT 7688</strain>
    </source>
</reference>
<dbReference type="OrthoDB" id="7659217at2"/>
<protein>
    <submittedName>
        <fullName evidence="1">Uncharacterized protein</fullName>
    </submittedName>
</protein>
<dbReference type="STRING" id="321267.SHM7688_02968"/>
<gene>
    <name evidence="1" type="ORF">SHM7688_02968</name>
</gene>
<sequence length="76" mass="8394">MDGLLPFLIPAVVALVALNAWVGRNRSGLVEEEDDPENHVLRSDYQSGMGGGAQRTWKVPKDPDAYARLFVPKDKD</sequence>
<organism evidence="1 2">
    <name type="scientific">Shimia marina</name>
    <dbReference type="NCBI Taxonomy" id="321267"/>
    <lineage>
        <taxon>Bacteria</taxon>
        <taxon>Pseudomonadati</taxon>
        <taxon>Pseudomonadota</taxon>
        <taxon>Alphaproteobacteria</taxon>
        <taxon>Rhodobacterales</taxon>
        <taxon>Roseobacteraceae</taxon>
    </lineage>
</organism>
<dbReference type="EMBL" id="CYPW01000027">
    <property type="protein sequence ID" value="CUH53514.1"/>
    <property type="molecule type" value="Genomic_DNA"/>
</dbReference>
<evidence type="ECO:0000313" key="2">
    <source>
        <dbReference type="Proteomes" id="UP000054823"/>
    </source>
</evidence>
<name>A0A0P1ESV4_9RHOB</name>
<dbReference type="AlphaFoldDB" id="A0A0P1ESV4"/>
<keyword evidence="2" id="KW-1185">Reference proteome</keyword>
<evidence type="ECO:0000313" key="1">
    <source>
        <dbReference type="EMBL" id="CUH53514.1"/>
    </source>
</evidence>
<accession>A0A0P1ESV4</accession>
<proteinExistence type="predicted"/>